<dbReference type="STRING" id="237018.SAMN04489723_106222"/>
<organism evidence="8 9">
    <name type="scientific">Algoriphagus aquimarinus</name>
    <dbReference type="NCBI Taxonomy" id="237018"/>
    <lineage>
        <taxon>Bacteria</taxon>
        <taxon>Pseudomonadati</taxon>
        <taxon>Bacteroidota</taxon>
        <taxon>Cytophagia</taxon>
        <taxon>Cytophagales</taxon>
        <taxon>Cyclobacteriaceae</taxon>
        <taxon>Algoriphagus</taxon>
    </lineage>
</organism>
<dbReference type="GO" id="GO:0009279">
    <property type="term" value="C:cell outer membrane"/>
    <property type="evidence" value="ECO:0007669"/>
    <property type="project" value="UniProtKB-SubCell"/>
</dbReference>
<comment type="similarity">
    <text evidence="2">Belongs to the SusD family.</text>
</comment>
<dbReference type="OrthoDB" id="906516at2"/>
<keyword evidence="4" id="KW-0472">Membrane</keyword>
<evidence type="ECO:0000313" key="9">
    <source>
        <dbReference type="Proteomes" id="UP000198790"/>
    </source>
</evidence>
<dbReference type="InterPro" id="IPR012944">
    <property type="entry name" value="SusD_RagB_dom"/>
</dbReference>
<reference evidence="8 9" key="1">
    <citation type="submission" date="2016-10" db="EMBL/GenBank/DDBJ databases">
        <authorList>
            <person name="de Groot N.N."/>
        </authorList>
    </citation>
    <scope>NUCLEOTIDE SEQUENCE [LARGE SCALE GENOMIC DNA]</scope>
    <source>
        <strain evidence="8 9">DSM 23399</strain>
    </source>
</reference>
<evidence type="ECO:0000256" key="3">
    <source>
        <dbReference type="ARBA" id="ARBA00022729"/>
    </source>
</evidence>
<dbReference type="InterPro" id="IPR033985">
    <property type="entry name" value="SusD-like_N"/>
</dbReference>
<comment type="subcellular location">
    <subcellularLocation>
        <location evidence="1">Cell outer membrane</location>
    </subcellularLocation>
</comment>
<dbReference type="AlphaFoldDB" id="A0A1I0ZTA4"/>
<dbReference type="InterPro" id="IPR011990">
    <property type="entry name" value="TPR-like_helical_dom_sf"/>
</dbReference>
<evidence type="ECO:0000256" key="5">
    <source>
        <dbReference type="ARBA" id="ARBA00023237"/>
    </source>
</evidence>
<evidence type="ECO:0000256" key="2">
    <source>
        <dbReference type="ARBA" id="ARBA00006275"/>
    </source>
</evidence>
<evidence type="ECO:0000256" key="1">
    <source>
        <dbReference type="ARBA" id="ARBA00004442"/>
    </source>
</evidence>
<evidence type="ECO:0000259" key="7">
    <source>
        <dbReference type="Pfam" id="PF14322"/>
    </source>
</evidence>
<protein>
    <submittedName>
        <fullName evidence="8">Starch-binding associating with outer membrane</fullName>
    </submittedName>
</protein>
<sequence length="551" mass="61942">MKRIYKFILPALFLATFSCNENEWLEEKPLDFYTPSNSFSKASDFNSAVARIYQNVFTALLNINSSEGRALQYPTDIAIDAIDVTHDLNLYADKLTPTTGVVQNIWSDLYRMIFDANVILGRIDDTALQFDSEAQRNALKAEAMFFRGFAYRTLAILYGGVPIILEEITTPRRDFVRASKQEVMDQVISDLMFAAGNLPEVNELKEDGRLTKAAANHLLAEVYITTANYAGAIAAATKVIDNPNYRLMTDRFGSRKGEEGDVYWDLFRRNNQNRTSGNMESIWVRQFEYLVEGGGADNPWPRFLVPLYWQLTGSDGKNLFTGPLNQYGGRGIGWFAPTSYVKDEIWANDAVDMRNSSKNIIRDIVANNPASAFFGQKIVESGAIDNFPNTLGRWWNVIFAKVAPIGNFPEEYVINAETGLVNGGANGMATDQYIFRLAETYLLRAEAHLGQGDLASAAQDINALRERAHATPAAASEIDIDYILDERARELAWEELRLLTLMRVGKLVERVKAHNPVTGDRISAHQNLWPIPFREIETNTEAVMEQNPGYF</sequence>
<accession>A0A1I0ZTA4</accession>
<dbReference type="RefSeq" id="WP_092896979.1">
    <property type="nucleotide sequence ID" value="NZ_FOKK01000006.1"/>
</dbReference>
<dbReference type="Pfam" id="PF14322">
    <property type="entry name" value="SusD-like_3"/>
    <property type="match status" value="1"/>
</dbReference>
<keyword evidence="3" id="KW-0732">Signal</keyword>
<feature type="domain" description="SusD-like N-terminal" evidence="7">
    <location>
        <begin position="36"/>
        <end position="223"/>
    </location>
</feature>
<name>A0A1I0ZTA4_9BACT</name>
<dbReference type="PROSITE" id="PS51257">
    <property type="entry name" value="PROKAR_LIPOPROTEIN"/>
    <property type="match status" value="1"/>
</dbReference>
<dbReference type="Pfam" id="PF07980">
    <property type="entry name" value="SusD_RagB"/>
    <property type="match status" value="1"/>
</dbReference>
<evidence type="ECO:0000313" key="8">
    <source>
        <dbReference type="EMBL" id="SFB27423.1"/>
    </source>
</evidence>
<dbReference type="Gene3D" id="1.25.40.390">
    <property type="match status" value="1"/>
</dbReference>
<gene>
    <name evidence="8" type="ORF">SAMN04489723_106222</name>
</gene>
<dbReference type="Proteomes" id="UP000198790">
    <property type="component" value="Unassembled WGS sequence"/>
</dbReference>
<keyword evidence="9" id="KW-1185">Reference proteome</keyword>
<evidence type="ECO:0000259" key="6">
    <source>
        <dbReference type="Pfam" id="PF07980"/>
    </source>
</evidence>
<dbReference type="EMBL" id="FOKK01000006">
    <property type="protein sequence ID" value="SFB27423.1"/>
    <property type="molecule type" value="Genomic_DNA"/>
</dbReference>
<feature type="domain" description="RagB/SusD" evidence="6">
    <location>
        <begin position="426"/>
        <end position="550"/>
    </location>
</feature>
<evidence type="ECO:0000256" key="4">
    <source>
        <dbReference type="ARBA" id="ARBA00023136"/>
    </source>
</evidence>
<proteinExistence type="inferred from homology"/>
<dbReference type="SUPFAM" id="SSF48452">
    <property type="entry name" value="TPR-like"/>
    <property type="match status" value="1"/>
</dbReference>
<keyword evidence="5" id="KW-0998">Cell outer membrane</keyword>